<dbReference type="GO" id="GO:0005789">
    <property type="term" value="C:endoplasmic reticulum membrane"/>
    <property type="evidence" value="ECO:0007669"/>
    <property type="project" value="TreeGrafter"/>
</dbReference>
<keyword evidence="3" id="KW-1185">Reference proteome</keyword>
<keyword evidence="1" id="KW-1133">Transmembrane helix</keyword>
<protein>
    <submittedName>
        <fullName evidence="2">Putative 3-ketosphinganine reductase</fullName>
    </submittedName>
</protein>
<dbReference type="GO" id="GO:0006666">
    <property type="term" value="P:3-keto-sphinganine metabolic process"/>
    <property type="evidence" value="ECO:0007669"/>
    <property type="project" value="TreeGrafter"/>
</dbReference>
<reference evidence="2 3" key="1">
    <citation type="submission" date="2015-07" db="EMBL/GenBank/DDBJ databases">
        <title>The genome of Pseudoloma neurophilia, a relevant intracellular parasite of the zebrafish.</title>
        <authorList>
            <person name="Ndikumana S."/>
            <person name="Pelin A."/>
            <person name="Sanders J."/>
            <person name="Corradi N."/>
        </authorList>
    </citation>
    <scope>NUCLEOTIDE SEQUENCE [LARGE SCALE GENOMIC DNA]</scope>
    <source>
        <strain evidence="2 3">MK1</strain>
    </source>
</reference>
<feature type="transmembrane region" description="Helical" evidence="1">
    <location>
        <begin position="46"/>
        <end position="64"/>
    </location>
</feature>
<dbReference type="EMBL" id="LGUB01000044">
    <property type="protein sequence ID" value="KRH94661.1"/>
    <property type="molecule type" value="Genomic_DNA"/>
</dbReference>
<evidence type="ECO:0000313" key="3">
    <source>
        <dbReference type="Proteomes" id="UP000051530"/>
    </source>
</evidence>
<evidence type="ECO:0000256" key="1">
    <source>
        <dbReference type="SAM" id="Phobius"/>
    </source>
</evidence>
<evidence type="ECO:0000313" key="2">
    <source>
        <dbReference type="EMBL" id="KRH94661.1"/>
    </source>
</evidence>
<dbReference type="SUPFAM" id="SSF51735">
    <property type="entry name" value="NAD(P)-binding Rossmann-fold domains"/>
    <property type="match status" value="2"/>
</dbReference>
<dbReference type="InterPro" id="IPR036291">
    <property type="entry name" value="NAD(P)-bd_dom_sf"/>
</dbReference>
<dbReference type="Gene3D" id="3.40.50.720">
    <property type="entry name" value="NAD(P)-binding Rossmann-like Domain"/>
    <property type="match status" value="2"/>
</dbReference>
<gene>
    <name evidence="2" type="ORF">M153_1780008721</name>
</gene>
<keyword evidence="1" id="KW-0812">Transmembrane</keyword>
<dbReference type="PRINTS" id="PR00081">
    <property type="entry name" value="GDHRDH"/>
</dbReference>
<comment type="caution">
    <text evidence="2">The sequence shown here is derived from an EMBL/GenBank/DDBJ whole genome shotgun (WGS) entry which is preliminary data.</text>
</comment>
<dbReference type="OrthoDB" id="10267115at2759"/>
<proteinExistence type="predicted"/>
<dbReference type="AlphaFoldDB" id="A0A0R0M3G3"/>
<keyword evidence="1" id="KW-0472">Membrane</keyword>
<dbReference type="Pfam" id="PF00106">
    <property type="entry name" value="adh_short"/>
    <property type="match status" value="1"/>
</dbReference>
<dbReference type="PANTHER" id="PTHR43550:SF3">
    <property type="entry name" value="3-KETODIHYDROSPHINGOSINE REDUCTASE"/>
    <property type="match status" value="1"/>
</dbReference>
<organism evidence="2 3">
    <name type="scientific">Pseudoloma neurophilia</name>
    <dbReference type="NCBI Taxonomy" id="146866"/>
    <lineage>
        <taxon>Eukaryota</taxon>
        <taxon>Fungi</taxon>
        <taxon>Fungi incertae sedis</taxon>
        <taxon>Microsporidia</taxon>
        <taxon>Pseudoloma</taxon>
    </lineage>
</organism>
<dbReference type="GO" id="GO:0030148">
    <property type="term" value="P:sphingolipid biosynthetic process"/>
    <property type="evidence" value="ECO:0007669"/>
    <property type="project" value="TreeGrafter"/>
</dbReference>
<sequence length="349" mass="40487">MNFDPIFFSDPWTELLFFFIFNLILQFICIFSTDLPDEKKYKNKEILIIGGTSGLGLALALELANENNVTVTARKELDVKFFQIKYERMDITKEFKIEPHYDVIFIAVGFATTKFFENLTESDIRQEFEVNYFGALKVIKKIIEQQQKTSFKDETLTRQYQADSMGTSNTQTDQFSSQVKNCKPSEISDKAIKVMQRYTDDKVSSKISDNKSLVQRKKKDVIFVGSTLSFFHIPGYSAYSPTKTALYDFYKTVYNELSSKDIDLYFYILSSTKTPGYDKENLLKPKITKRIENLTKEENVDVRADTLLNGMRYFKTIPSDSTVWIFRFLPSIVLDMASNIIYKVAYLFS</sequence>
<dbReference type="PANTHER" id="PTHR43550">
    <property type="entry name" value="3-KETODIHYDROSPHINGOSINE REDUCTASE"/>
    <property type="match status" value="1"/>
</dbReference>
<accession>A0A0R0M3G3</accession>
<dbReference type="Proteomes" id="UP000051530">
    <property type="component" value="Unassembled WGS sequence"/>
</dbReference>
<feature type="transmembrane region" description="Helical" evidence="1">
    <location>
        <begin position="15"/>
        <end position="34"/>
    </location>
</feature>
<dbReference type="VEuPathDB" id="MicrosporidiaDB:M153_1780008721"/>
<dbReference type="InterPro" id="IPR002347">
    <property type="entry name" value="SDR_fam"/>
</dbReference>
<name>A0A0R0M3G3_9MICR</name>
<dbReference type="GO" id="GO:0047560">
    <property type="term" value="F:3-dehydrosphinganine reductase activity"/>
    <property type="evidence" value="ECO:0007669"/>
    <property type="project" value="TreeGrafter"/>
</dbReference>